<proteinExistence type="predicted"/>
<dbReference type="Gene3D" id="3.40.50.720">
    <property type="entry name" value="NAD(P)-binding Rossmann-like Domain"/>
    <property type="match status" value="1"/>
</dbReference>
<sequence length="336" mass="36594">MILEEKNTLLINQKTIKELVGMKDINEIVHKTFVGFGEGTVINPTKLTLDLGETGGYPPYEGFMNAMPAYIGWQDIAGLKWVGGFLGERKEAGLPYITAMILLLNPHLGTFTAALDGAYITNMRTGSQTANALRYLVKKPSISIGMYGAGMQASTNILAISDLFDISELIIWNHRRSTADKLAEDVKDLVKGTIRVVEDPKEASQADVLITVTPAQEPIVKADWLQPGTIIFPLGSFQEIEDELILKADKIIVDHVEQALHRGALKHLNKQGKVTEENIFATLGDLAAEKTSAGDLSKDITICIPIGTGAMDVAIAGEVHKRALEKGLGEHFDFVE</sequence>
<gene>
    <name evidence="1" type="ORF">SAMN04488506_1663</name>
</gene>
<dbReference type="EMBL" id="FOXW01000006">
    <property type="protein sequence ID" value="SFQ37170.1"/>
    <property type="molecule type" value="Genomic_DNA"/>
</dbReference>
<dbReference type="InterPro" id="IPR003462">
    <property type="entry name" value="ODC_Mu_crystall"/>
</dbReference>
<keyword evidence="2" id="KW-1185">Reference proteome</keyword>
<name>A0A1I5XZ86_9LACT</name>
<dbReference type="GO" id="GO:0005737">
    <property type="term" value="C:cytoplasm"/>
    <property type="evidence" value="ECO:0007669"/>
    <property type="project" value="TreeGrafter"/>
</dbReference>
<dbReference type="AlphaFoldDB" id="A0A1I5XZ86"/>
<dbReference type="PANTHER" id="PTHR13812:SF19">
    <property type="entry name" value="KETIMINE REDUCTASE MU-CRYSTALLIN"/>
    <property type="match status" value="1"/>
</dbReference>
<evidence type="ECO:0000313" key="2">
    <source>
        <dbReference type="Proteomes" id="UP000199136"/>
    </source>
</evidence>
<dbReference type="PANTHER" id="PTHR13812">
    <property type="entry name" value="KETIMINE REDUCTASE MU-CRYSTALLIN"/>
    <property type="match status" value="1"/>
</dbReference>
<evidence type="ECO:0000313" key="1">
    <source>
        <dbReference type="EMBL" id="SFQ37170.1"/>
    </source>
</evidence>
<reference evidence="1 2" key="1">
    <citation type="submission" date="2016-10" db="EMBL/GenBank/DDBJ databases">
        <authorList>
            <person name="de Groot N.N."/>
        </authorList>
    </citation>
    <scope>NUCLEOTIDE SEQUENCE [LARGE SCALE GENOMIC DNA]</scope>
    <source>
        <strain evidence="1 2">DSM 20581</strain>
    </source>
</reference>
<dbReference type="PIRSF" id="PIRSF001439">
    <property type="entry name" value="CryM"/>
    <property type="match status" value="1"/>
</dbReference>
<protein>
    <submittedName>
        <fullName evidence="1">Ornithine cyclodeaminase</fullName>
    </submittedName>
</protein>
<dbReference type="STRING" id="82801.SAMN04488506_1663"/>
<dbReference type="Pfam" id="PF02423">
    <property type="entry name" value="OCD_Mu_crystall"/>
    <property type="match status" value="1"/>
</dbReference>
<dbReference type="InterPro" id="IPR036291">
    <property type="entry name" value="NAD(P)-bd_dom_sf"/>
</dbReference>
<dbReference type="InterPro" id="IPR023401">
    <property type="entry name" value="ODC_N"/>
</dbReference>
<organism evidence="1 2">
    <name type="scientific">Desemzia incerta</name>
    <dbReference type="NCBI Taxonomy" id="82801"/>
    <lineage>
        <taxon>Bacteria</taxon>
        <taxon>Bacillati</taxon>
        <taxon>Bacillota</taxon>
        <taxon>Bacilli</taxon>
        <taxon>Lactobacillales</taxon>
        <taxon>Carnobacteriaceae</taxon>
        <taxon>Desemzia</taxon>
    </lineage>
</organism>
<dbReference type="Gene3D" id="3.30.1780.10">
    <property type="entry name" value="ornithine cyclodeaminase, domain 1"/>
    <property type="match status" value="1"/>
</dbReference>
<dbReference type="SUPFAM" id="SSF51735">
    <property type="entry name" value="NAD(P)-binding Rossmann-fold domains"/>
    <property type="match status" value="1"/>
</dbReference>
<dbReference type="Proteomes" id="UP000199136">
    <property type="component" value="Unassembled WGS sequence"/>
</dbReference>
<accession>A0A1I5XZ86</accession>